<sequence>MFPMFFMALVSNLAVQLERQAFICSTLGYIWNNTVPVCHLFLVAVWNHWHGIHCTSYRTAIRKSICKLMEEEKMAMNLRTKHLILIYVVTIDLSVAGAFFSLFIEKLAWQLFRFGVNILLV</sequence>
<evidence type="ECO:0000256" key="2">
    <source>
        <dbReference type="SAM" id="SignalP"/>
    </source>
</evidence>
<keyword evidence="2" id="KW-0732">Signal</keyword>
<feature type="transmembrane region" description="Helical" evidence="1">
    <location>
        <begin position="83"/>
        <end position="104"/>
    </location>
</feature>
<organism evidence="3">
    <name type="scientific">Arion vulgaris</name>
    <dbReference type="NCBI Taxonomy" id="1028688"/>
    <lineage>
        <taxon>Eukaryota</taxon>
        <taxon>Metazoa</taxon>
        <taxon>Spiralia</taxon>
        <taxon>Lophotrochozoa</taxon>
        <taxon>Mollusca</taxon>
        <taxon>Gastropoda</taxon>
        <taxon>Heterobranchia</taxon>
        <taxon>Euthyneura</taxon>
        <taxon>Panpulmonata</taxon>
        <taxon>Eupulmonata</taxon>
        <taxon>Stylommatophora</taxon>
        <taxon>Helicina</taxon>
        <taxon>Arionoidea</taxon>
        <taxon>Arionidae</taxon>
        <taxon>Arion</taxon>
    </lineage>
</organism>
<evidence type="ECO:0008006" key="4">
    <source>
        <dbReference type="Google" id="ProtNLM"/>
    </source>
</evidence>
<keyword evidence="1" id="KW-0812">Transmembrane</keyword>
<name>A0A0B7B703_9EUPU</name>
<gene>
    <name evidence="3" type="primary">ORF167089</name>
</gene>
<reference evidence="3" key="1">
    <citation type="submission" date="2014-12" db="EMBL/GenBank/DDBJ databases">
        <title>Insight into the proteome of Arion vulgaris.</title>
        <authorList>
            <person name="Aradska J."/>
            <person name="Bulat T."/>
            <person name="Smidak R."/>
            <person name="Sarate P."/>
            <person name="Gangsoo J."/>
            <person name="Sialana F."/>
            <person name="Bilban M."/>
            <person name="Lubec G."/>
        </authorList>
    </citation>
    <scope>NUCLEOTIDE SEQUENCE</scope>
    <source>
        <tissue evidence="3">Skin</tissue>
    </source>
</reference>
<dbReference type="AlphaFoldDB" id="A0A0B7B703"/>
<accession>A0A0B7B703</accession>
<keyword evidence="1" id="KW-1133">Transmembrane helix</keyword>
<proteinExistence type="predicted"/>
<evidence type="ECO:0000256" key="1">
    <source>
        <dbReference type="SAM" id="Phobius"/>
    </source>
</evidence>
<protein>
    <recommendedName>
        <fullName evidence="4">G-protein coupled receptors family 1 profile domain-containing protein</fullName>
    </recommendedName>
</protein>
<feature type="chain" id="PRO_5002113445" description="G-protein coupled receptors family 1 profile domain-containing protein" evidence="2">
    <location>
        <begin position="17"/>
        <end position="121"/>
    </location>
</feature>
<feature type="transmembrane region" description="Helical" evidence="1">
    <location>
        <begin position="30"/>
        <end position="49"/>
    </location>
</feature>
<feature type="signal peptide" evidence="2">
    <location>
        <begin position="1"/>
        <end position="16"/>
    </location>
</feature>
<evidence type="ECO:0000313" key="3">
    <source>
        <dbReference type="EMBL" id="CEK88798.1"/>
    </source>
</evidence>
<keyword evidence="1" id="KW-0472">Membrane</keyword>
<dbReference type="EMBL" id="HACG01041933">
    <property type="protein sequence ID" value="CEK88798.1"/>
    <property type="molecule type" value="Transcribed_RNA"/>
</dbReference>